<dbReference type="PANTHER" id="PTHR43820:SF4">
    <property type="entry name" value="HIGH-AFFINITY BRANCHED-CHAIN AMINO ACID TRANSPORT ATP-BINDING PROTEIN LIVF"/>
    <property type="match status" value="1"/>
</dbReference>
<keyword evidence="5" id="KW-0029">Amino-acid transport</keyword>
<dbReference type="GO" id="GO:0005524">
    <property type="term" value="F:ATP binding"/>
    <property type="evidence" value="ECO:0007669"/>
    <property type="project" value="UniProtKB-KW"/>
</dbReference>
<keyword evidence="4 7" id="KW-0067">ATP-binding</keyword>
<dbReference type="InterPro" id="IPR027417">
    <property type="entry name" value="P-loop_NTPase"/>
</dbReference>
<evidence type="ECO:0000256" key="4">
    <source>
        <dbReference type="ARBA" id="ARBA00022840"/>
    </source>
</evidence>
<evidence type="ECO:0000256" key="3">
    <source>
        <dbReference type="ARBA" id="ARBA00022741"/>
    </source>
</evidence>
<dbReference type="GO" id="GO:0016887">
    <property type="term" value="F:ATP hydrolysis activity"/>
    <property type="evidence" value="ECO:0007669"/>
    <property type="project" value="InterPro"/>
</dbReference>
<dbReference type="Pfam" id="PF00005">
    <property type="entry name" value="ABC_tran"/>
    <property type="match status" value="1"/>
</dbReference>
<dbReference type="PANTHER" id="PTHR43820">
    <property type="entry name" value="HIGH-AFFINITY BRANCHED-CHAIN AMINO ACID TRANSPORT ATP-BINDING PROTEIN LIVF"/>
    <property type="match status" value="1"/>
</dbReference>
<reference evidence="7" key="1">
    <citation type="submission" date="2015-08" db="EMBL/GenBank/DDBJ databases">
        <authorList>
            <person name="Babu N.S."/>
            <person name="Beckwith C.J."/>
            <person name="Beseler K.G."/>
            <person name="Brison A."/>
            <person name="Carone J.V."/>
            <person name="Caskin T.P."/>
            <person name="Diamond M."/>
            <person name="Durham M.E."/>
            <person name="Foxe J.M."/>
            <person name="Go M."/>
            <person name="Henderson B.A."/>
            <person name="Jones I.B."/>
            <person name="McGettigan J.A."/>
            <person name="Micheletti S.J."/>
            <person name="Nasrallah M.E."/>
            <person name="Ortiz D."/>
            <person name="Piller C.R."/>
            <person name="Privatt S.R."/>
            <person name="Schneider S.L."/>
            <person name="Sharp S."/>
            <person name="Smith T.C."/>
            <person name="Stanton J.D."/>
            <person name="Ullery H.E."/>
            <person name="Wilson R.J."/>
            <person name="Serrano M.G."/>
            <person name="Buck G."/>
            <person name="Lee V."/>
            <person name="Wang Y."/>
            <person name="Carvalho R."/>
            <person name="Voegtly L."/>
            <person name="Shi R."/>
            <person name="Duckworth R."/>
            <person name="Johnson A."/>
            <person name="Loviza R."/>
            <person name="Walstead R."/>
            <person name="Shah Z."/>
            <person name="Kiflezghi M."/>
            <person name="Wade K."/>
            <person name="Ball S.L."/>
            <person name="Bradley K.W."/>
            <person name="Asai D.J."/>
            <person name="Bowman C.A."/>
            <person name="Russell D.A."/>
            <person name="Pope W.H."/>
            <person name="Jacobs-Sera D."/>
            <person name="Hendrix R.W."/>
            <person name="Hatfull G.F."/>
        </authorList>
    </citation>
    <scope>NUCLEOTIDE SEQUENCE</scope>
</reference>
<evidence type="ECO:0000313" key="7">
    <source>
        <dbReference type="EMBL" id="CUR54074.1"/>
    </source>
</evidence>
<keyword evidence="2" id="KW-0813">Transport</keyword>
<protein>
    <submittedName>
        <fullName evidence="7">ABC transporter, ATP-binding protein putative branched-chain amino acid transport protein</fullName>
    </submittedName>
</protein>
<dbReference type="InterPro" id="IPR030660">
    <property type="entry name" value="ABC_branched_ATPase_LivF/BraG"/>
</dbReference>
<evidence type="ECO:0000256" key="5">
    <source>
        <dbReference type="ARBA" id="ARBA00022970"/>
    </source>
</evidence>
<evidence type="ECO:0000256" key="1">
    <source>
        <dbReference type="ARBA" id="ARBA00005417"/>
    </source>
</evidence>
<proteinExistence type="inferred from homology"/>
<dbReference type="GO" id="GO:0015807">
    <property type="term" value="P:L-amino acid transport"/>
    <property type="evidence" value="ECO:0007669"/>
    <property type="project" value="TreeGrafter"/>
</dbReference>
<dbReference type="SMART" id="SM00382">
    <property type="entry name" value="AAA"/>
    <property type="match status" value="1"/>
</dbReference>
<gene>
    <name evidence="7" type="ORF">NOCA2120107</name>
</gene>
<dbReference type="InterPro" id="IPR003593">
    <property type="entry name" value="AAA+_ATPase"/>
</dbReference>
<dbReference type="PIRSF" id="PIRSF039137">
    <property type="entry name" value="ABC_branched_ATPase"/>
    <property type="match status" value="1"/>
</dbReference>
<feature type="domain" description="ABC transporter" evidence="6">
    <location>
        <begin position="3"/>
        <end position="237"/>
    </location>
</feature>
<organism evidence="7">
    <name type="scientific">metagenome</name>
    <dbReference type="NCBI Taxonomy" id="256318"/>
    <lineage>
        <taxon>unclassified sequences</taxon>
        <taxon>metagenomes</taxon>
    </lineage>
</organism>
<name>A0A2P2BWF6_9ZZZZ</name>
<evidence type="ECO:0000259" key="6">
    <source>
        <dbReference type="PROSITE" id="PS50893"/>
    </source>
</evidence>
<dbReference type="PROSITE" id="PS00211">
    <property type="entry name" value="ABC_TRANSPORTER_1"/>
    <property type="match status" value="1"/>
</dbReference>
<comment type="similarity">
    <text evidence="1">Belongs to the ABC transporter superfamily.</text>
</comment>
<dbReference type="SUPFAM" id="SSF52540">
    <property type="entry name" value="P-loop containing nucleoside triphosphate hydrolases"/>
    <property type="match status" value="1"/>
</dbReference>
<dbReference type="CDD" id="cd03224">
    <property type="entry name" value="ABC_TM1139_LivF_branched"/>
    <property type="match status" value="1"/>
</dbReference>
<dbReference type="InterPro" id="IPR052156">
    <property type="entry name" value="BCAA_Transport_ATP-bd_LivF"/>
</dbReference>
<dbReference type="AlphaFoldDB" id="A0A2P2BWF6"/>
<dbReference type="InterPro" id="IPR017871">
    <property type="entry name" value="ABC_transporter-like_CS"/>
</dbReference>
<sequence length="239" mass="25519">MLLEVEGLCVNYGHIEAIRDISFGVEEGTITTLIGANGAGKTTTLKTISGLRKVRAGRIVLDGKDITNVPAHERVTLGLSQSPEGRGIFPGMTVRENLDMGAYARKDRKSPAMAADLERVLTLFPRLRERIGQVSGTMSGGEQQMLAMGRALMARPRVVLLDEPSMGLAPKLIQQIFSIIGEINEQGTTVLLVEQNAAQALKRADQAHILETGEIIRSGTGAELAGDDSVKAAYLGGDV</sequence>
<keyword evidence="3" id="KW-0547">Nucleotide-binding</keyword>
<dbReference type="InterPro" id="IPR003439">
    <property type="entry name" value="ABC_transporter-like_ATP-bd"/>
</dbReference>
<dbReference type="PROSITE" id="PS50893">
    <property type="entry name" value="ABC_TRANSPORTER_2"/>
    <property type="match status" value="1"/>
</dbReference>
<dbReference type="Gene3D" id="3.40.50.300">
    <property type="entry name" value="P-loop containing nucleotide triphosphate hydrolases"/>
    <property type="match status" value="1"/>
</dbReference>
<dbReference type="GO" id="GO:0015658">
    <property type="term" value="F:branched-chain amino acid transmembrane transporter activity"/>
    <property type="evidence" value="ECO:0007669"/>
    <property type="project" value="InterPro"/>
</dbReference>
<evidence type="ECO:0000256" key="2">
    <source>
        <dbReference type="ARBA" id="ARBA00022448"/>
    </source>
</evidence>
<accession>A0A2P2BWF6</accession>
<dbReference type="EMBL" id="CZKA01000004">
    <property type="protein sequence ID" value="CUR54074.1"/>
    <property type="molecule type" value="Genomic_DNA"/>
</dbReference>